<dbReference type="Proteomes" id="UP001176941">
    <property type="component" value="Chromosome 2"/>
</dbReference>
<keyword evidence="2" id="KW-1185">Reference proteome</keyword>
<reference evidence="1" key="1">
    <citation type="submission" date="2023-04" db="EMBL/GenBank/DDBJ databases">
        <authorList>
            <consortium name="ELIXIR-Norway"/>
        </authorList>
    </citation>
    <scope>NUCLEOTIDE SEQUENCE [LARGE SCALE GENOMIC DNA]</scope>
</reference>
<evidence type="ECO:0000313" key="1">
    <source>
        <dbReference type="EMBL" id="CAI9160427.1"/>
    </source>
</evidence>
<name>A0ABN8YFT5_RANTA</name>
<protein>
    <submittedName>
        <fullName evidence="1">Uncharacterized protein</fullName>
    </submittedName>
</protein>
<evidence type="ECO:0000313" key="2">
    <source>
        <dbReference type="Proteomes" id="UP001176941"/>
    </source>
</evidence>
<dbReference type="EMBL" id="OX459938">
    <property type="protein sequence ID" value="CAI9160427.1"/>
    <property type="molecule type" value="Genomic_DNA"/>
</dbReference>
<sequence>MGGRRRFYQITHSFANSIVSKILKHSFLIEFSSIAQSCLTLCDPMNGQASLSITNSQNLPKLMSIESVMPSNHLLSSPPPPALNLSQQSFQMSQLFVSAG</sequence>
<accession>A0ABN8YFT5</accession>
<gene>
    <name evidence="1" type="ORF">MRATA1EN1_LOCUS9389</name>
</gene>
<organism evidence="1 2">
    <name type="scientific">Rangifer tarandus platyrhynchus</name>
    <name type="common">Svalbard reindeer</name>
    <dbReference type="NCBI Taxonomy" id="3082113"/>
    <lineage>
        <taxon>Eukaryota</taxon>
        <taxon>Metazoa</taxon>
        <taxon>Chordata</taxon>
        <taxon>Craniata</taxon>
        <taxon>Vertebrata</taxon>
        <taxon>Euteleostomi</taxon>
        <taxon>Mammalia</taxon>
        <taxon>Eutheria</taxon>
        <taxon>Laurasiatheria</taxon>
        <taxon>Artiodactyla</taxon>
        <taxon>Ruminantia</taxon>
        <taxon>Pecora</taxon>
        <taxon>Cervidae</taxon>
        <taxon>Odocoileinae</taxon>
        <taxon>Rangifer</taxon>
    </lineage>
</organism>
<proteinExistence type="predicted"/>